<protein>
    <submittedName>
        <fullName evidence="2">Uncharacterized protein</fullName>
    </submittedName>
</protein>
<dbReference type="EMBL" id="WINI01000007">
    <property type="protein sequence ID" value="MQR02050.1"/>
    <property type="molecule type" value="Genomic_DNA"/>
</dbReference>
<dbReference type="Proteomes" id="UP000451565">
    <property type="component" value="Unassembled WGS sequence"/>
</dbReference>
<feature type="chain" id="PRO_5032535519" evidence="1">
    <location>
        <begin position="26"/>
        <end position="121"/>
    </location>
</feature>
<feature type="signal peptide" evidence="1">
    <location>
        <begin position="1"/>
        <end position="25"/>
    </location>
</feature>
<keyword evidence="3" id="KW-1185">Reference proteome</keyword>
<reference evidence="2 3" key="1">
    <citation type="submission" date="2019-10" db="EMBL/GenBank/DDBJ databases">
        <title>Glaciimonas soli sp. nov., a psychrophilic bacterium isolated from the forest soil of a high elevation mountain in Taiwan.</title>
        <authorList>
            <person name="Wang L.-T."/>
            <person name="Shieh W.Y."/>
        </authorList>
    </citation>
    <scope>NUCLEOTIDE SEQUENCE [LARGE SCALE GENOMIC DNA]</scope>
    <source>
        <strain evidence="2 3">GS1</strain>
    </source>
</reference>
<gene>
    <name evidence="2" type="ORF">GEV47_15335</name>
</gene>
<proteinExistence type="predicted"/>
<name>A0A843YSE0_9BURK</name>
<dbReference type="OrthoDB" id="5397649at2"/>
<sequence>MKTSTVLRAAIIALILSLGTNLAWAQHGGGRGGGFHHGMAMGSSWQHPGMPHDHFHGHFIIVGGPFFWYPPYYDPAYYMLYNPGVYVTPDPNYSYYCRDPVGYYPNVQSCPDGWLRLAPGQ</sequence>
<evidence type="ECO:0000313" key="3">
    <source>
        <dbReference type="Proteomes" id="UP000451565"/>
    </source>
</evidence>
<keyword evidence="1" id="KW-0732">Signal</keyword>
<dbReference type="RefSeq" id="WP_153235614.1">
    <property type="nucleotide sequence ID" value="NZ_WINI01000007.1"/>
</dbReference>
<evidence type="ECO:0000256" key="1">
    <source>
        <dbReference type="SAM" id="SignalP"/>
    </source>
</evidence>
<comment type="caution">
    <text evidence="2">The sequence shown here is derived from an EMBL/GenBank/DDBJ whole genome shotgun (WGS) entry which is preliminary data.</text>
</comment>
<organism evidence="2 3">
    <name type="scientific">Glaciimonas soli</name>
    <dbReference type="NCBI Taxonomy" id="2590999"/>
    <lineage>
        <taxon>Bacteria</taxon>
        <taxon>Pseudomonadati</taxon>
        <taxon>Pseudomonadota</taxon>
        <taxon>Betaproteobacteria</taxon>
        <taxon>Burkholderiales</taxon>
        <taxon>Oxalobacteraceae</taxon>
        <taxon>Glaciimonas</taxon>
    </lineage>
</organism>
<accession>A0A843YSE0</accession>
<evidence type="ECO:0000313" key="2">
    <source>
        <dbReference type="EMBL" id="MQR02050.1"/>
    </source>
</evidence>
<dbReference type="AlphaFoldDB" id="A0A843YSE0"/>